<accession>A0A8J3CFR8</accession>
<reference evidence="1" key="2">
    <citation type="submission" date="2020-09" db="EMBL/GenBank/DDBJ databases">
        <authorList>
            <person name="Sun Q."/>
            <person name="Zhou Y."/>
        </authorList>
    </citation>
    <scope>NUCLEOTIDE SEQUENCE</scope>
    <source>
        <strain evidence="1">CGMCC 4.5737</strain>
    </source>
</reference>
<protein>
    <submittedName>
        <fullName evidence="1">Uncharacterized protein</fullName>
    </submittedName>
</protein>
<evidence type="ECO:0000313" key="2">
    <source>
        <dbReference type="Proteomes" id="UP000637578"/>
    </source>
</evidence>
<keyword evidence="2" id="KW-1185">Reference proteome</keyword>
<dbReference type="Proteomes" id="UP000637578">
    <property type="component" value="Unassembled WGS sequence"/>
</dbReference>
<dbReference type="RefSeq" id="WP_189057414.1">
    <property type="nucleotide sequence ID" value="NZ_BMMK01000010.1"/>
</dbReference>
<dbReference type="EMBL" id="BMMK01000010">
    <property type="protein sequence ID" value="GGM54074.1"/>
    <property type="molecule type" value="Genomic_DNA"/>
</dbReference>
<evidence type="ECO:0000313" key="1">
    <source>
        <dbReference type="EMBL" id="GGM54074.1"/>
    </source>
</evidence>
<name>A0A8J3CFR8_9PSEU</name>
<comment type="caution">
    <text evidence="1">The sequence shown here is derived from an EMBL/GenBank/DDBJ whole genome shotgun (WGS) entry which is preliminary data.</text>
</comment>
<gene>
    <name evidence="1" type="ORF">GCM10012275_26490</name>
</gene>
<proteinExistence type="predicted"/>
<sequence>MSRAREQLSGEEPVVRWDPLRGRLELCFTEVPCVHRTDVAFTSPVWLDFAEDELLSVDLLDIPDLLGDLVAARGAGTPRIACDSGWLWMELRKGGLTTRRTGLAEVEFTLDGARLVSIRLQLDEEPVPGAS</sequence>
<reference evidence="1" key="1">
    <citation type="journal article" date="2014" name="Int. J. Syst. Evol. Microbiol.">
        <title>Complete genome sequence of Corynebacterium casei LMG S-19264T (=DSM 44701T), isolated from a smear-ripened cheese.</title>
        <authorList>
            <consortium name="US DOE Joint Genome Institute (JGI-PGF)"/>
            <person name="Walter F."/>
            <person name="Albersmeier A."/>
            <person name="Kalinowski J."/>
            <person name="Ruckert C."/>
        </authorList>
    </citation>
    <scope>NUCLEOTIDE SEQUENCE</scope>
    <source>
        <strain evidence="1">CGMCC 4.5737</strain>
    </source>
</reference>
<dbReference type="AlphaFoldDB" id="A0A8J3CFR8"/>
<organism evidence="1 2">
    <name type="scientific">Longimycelium tulufanense</name>
    <dbReference type="NCBI Taxonomy" id="907463"/>
    <lineage>
        <taxon>Bacteria</taxon>
        <taxon>Bacillati</taxon>
        <taxon>Actinomycetota</taxon>
        <taxon>Actinomycetes</taxon>
        <taxon>Pseudonocardiales</taxon>
        <taxon>Pseudonocardiaceae</taxon>
        <taxon>Longimycelium</taxon>
    </lineage>
</organism>